<evidence type="ECO:0000256" key="12">
    <source>
        <dbReference type="PIRSR" id="PIRSR001461-1"/>
    </source>
</evidence>
<feature type="binding site" evidence="10 14">
    <location>
        <position position="67"/>
    </location>
    <ligand>
        <name>substrate</name>
    </ligand>
</feature>
<dbReference type="AlphaFoldDB" id="A0A1S2VML3"/>
<comment type="cofactor">
    <cofactor evidence="4">
        <name>Zn(2+)</name>
        <dbReference type="ChEBI" id="CHEBI:29105"/>
    </cofactor>
</comment>
<feature type="binding site" evidence="14">
    <location>
        <position position="179"/>
    </location>
    <ligand>
        <name>substrate</name>
    </ligand>
</feature>
<dbReference type="FunFam" id="3.20.20.70:FF:000004">
    <property type="entry name" value="Ribulose-phosphate 3-epimerase"/>
    <property type="match status" value="1"/>
</dbReference>
<dbReference type="GO" id="GO:0019323">
    <property type="term" value="P:pentose catabolic process"/>
    <property type="evidence" value="ECO:0007669"/>
    <property type="project" value="UniProtKB-UniRule"/>
</dbReference>
<dbReference type="NCBIfam" id="NF004076">
    <property type="entry name" value="PRK05581.1-4"/>
    <property type="match status" value="1"/>
</dbReference>
<dbReference type="PIRSF" id="PIRSF001461">
    <property type="entry name" value="RPE"/>
    <property type="match status" value="1"/>
</dbReference>
<dbReference type="PROSITE" id="PS01085">
    <property type="entry name" value="RIBUL_P_3_EPIMER_1"/>
    <property type="match status" value="1"/>
</dbReference>
<name>A0A1S2VML3_9BACT</name>
<dbReference type="EMBL" id="MORL01000004">
    <property type="protein sequence ID" value="OIN59455.1"/>
    <property type="molecule type" value="Genomic_DNA"/>
</dbReference>
<dbReference type="InterPro" id="IPR000056">
    <property type="entry name" value="Ribul_P_3_epim-like"/>
</dbReference>
<keyword evidence="13" id="KW-0464">Manganese</keyword>
<dbReference type="RefSeq" id="WP_071503137.1">
    <property type="nucleotide sequence ID" value="NZ_MORL01000004.1"/>
</dbReference>
<dbReference type="SUPFAM" id="SSF51366">
    <property type="entry name" value="Ribulose-phoshate binding barrel"/>
    <property type="match status" value="1"/>
</dbReference>
<proteinExistence type="inferred from homology"/>
<dbReference type="EC" id="5.1.3.1" evidence="7 10"/>
<keyword evidence="16" id="KW-1185">Reference proteome</keyword>
<comment type="cofactor">
    <cofactor evidence="3">
        <name>Co(2+)</name>
        <dbReference type="ChEBI" id="CHEBI:48828"/>
    </cofactor>
</comment>
<comment type="cofactor">
    <cofactor evidence="5">
        <name>Fe(2+)</name>
        <dbReference type="ChEBI" id="CHEBI:29033"/>
    </cofactor>
</comment>
<dbReference type="OrthoDB" id="1645589at2"/>
<dbReference type="GO" id="GO:0005737">
    <property type="term" value="C:cytoplasm"/>
    <property type="evidence" value="ECO:0007669"/>
    <property type="project" value="UniProtKB-ARBA"/>
</dbReference>
<evidence type="ECO:0000256" key="1">
    <source>
        <dbReference type="ARBA" id="ARBA00001782"/>
    </source>
</evidence>
<feature type="active site" description="Proton donor" evidence="10 12">
    <location>
        <position position="177"/>
    </location>
</feature>
<feature type="binding site" evidence="10 13">
    <location>
        <position position="67"/>
    </location>
    <ligand>
        <name>a divalent metal cation</name>
        <dbReference type="ChEBI" id="CHEBI:60240"/>
    </ligand>
</feature>
<dbReference type="InterPro" id="IPR013785">
    <property type="entry name" value="Aldolase_TIM"/>
</dbReference>
<protein>
    <recommendedName>
        <fullName evidence="7 10">Ribulose-phosphate 3-epimerase</fullName>
        <ecNumber evidence="7 10">5.1.3.1</ecNumber>
    </recommendedName>
</protein>
<accession>A0A1S2VML3</accession>
<comment type="function">
    <text evidence="10">Catalyzes the reversible epimerization of D-ribulose 5-phosphate to D-xylulose 5-phosphate.</text>
</comment>
<keyword evidence="13" id="KW-0170">Cobalt</keyword>
<feature type="binding site" evidence="14">
    <location>
        <begin position="199"/>
        <end position="200"/>
    </location>
    <ligand>
        <name>substrate</name>
    </ligand>
</feature>
<dbReference type="Gene3D" id="3.20.20.70">
    <property type="entry name" value="Aldolase class I"/>
    <property type="match status" value="1"/>
</dbReference>
<evidence type="ECO:0000256" key="4">
    <source>
        <dbReference type="ARBA" id="ARBA00001947"/>
    </source>
</evidence>
<evidence type="ECO:0000256" key="9">
    <source>
        <dbReference type="ARBA" id="ARBA00023235"/>
    </source>
</evidence>
<dbReference type="InterPro" id="IPR026019">
    <property type="entry name" value="Ribul_P_3_epim"/>
</dbReference>
<gene>
    <name evidence="10" type="primary">rpe</name>
    <name evidence="15" type="ORF">BLX24_10825</name>
</gene>
<comment type="caution">
    <text evidence="10">Lacks conserved residue(s) required for the propagation of feature annotation.</text>
</comment>
<feature type="binding site" evidence="10 14">
    <location>
        <position position="9"/>
    </location>
    <ligand>
        <name>substrate</name>
    </ligand>
</feature>
<feature type="binding site" evidence="10">
    <location>
        <begin position="177"/>
        <end position="179"/>
    </location>
    <ligand>
        <name>substrate</name>
    </ligand>
</feature>
<feature type="active site" description="Proton acceptor" evidence="10 12">
    <location>
        <position position="36"/>
    </location>
</feature>
<dbReference type="GO" id="GO:0004750">
    <property type="term" value="F:D-ribulose-phosphate 3-epimerase activity"/>
    <property type="evidence" value="ECO:0007669"/>
    <property type="project" value="UniProtKB-UniRule"/>
</dbReference>
<dbReference type="HAMAP" id="MF_02227">
    <property type="entry name" value="RPE"/>
    <property type="match status" value="1"/>
</dbReference>
<evidence type="ECO:0000256" key="11">
    <source>
        <dbReference type="PIRNR" id="PIRNR001461"/>
    </source>
</evidence>
<dbReference type="PANTHER" id="PTHR11749">
    <property type="entry name" value="RIBULOSE-5-PHOSPHATE-3-EPIMERASE"/>
    <property type="match status" value="1"/>
</dbReference>
<keyword evidence="8 10" id="KW-0479">Metal-binding</keyword>
<evidence type="ECO:0000256" key="6">
    <source>
        <dbReference type="ARBA" id="ARBA00009541"/>
    </source>
</evidence>
<evidence type="ECO:0000256" key="8">
    <source>
        <dbReference type="ARBA" id="ARBA00022723"/>
    </source>
</evidence>
<comment type="cofactor">
    <cofactor evidence="2">
        <name>Mn(2+)</name>
        <dbReference type="ChEBI" id="CHEBI:29035"/>
    </cofactor>
</comment>
<evidence type="ECO:0000313" key="15">
    <source>
        <dbReference type="EMBL" id="OIN59455.1"/>
    </source>
</evidence>
<dbReference type="NCBIfam" id="TIGR01163">
    <property type="entry name" value="rpe"/>
    <property type="match status" value="1"/>
</dbReference>
<keyword evidence="13" id="KW-0862">Zinc</keyword>
<keyword evidence="10 11" id="KW-0119">Carbohydrate metabolism</keyword>
<feature type="binding site" evidence="10 13">
    <location>
        <position position="177"/>
    </location>
    <ligand>
        <name>a divalent metal cation</name>
        <dbReference type="ChEBI" id="CHEBI:60240"/>
    </ligand>
</feature>
<sequence length="224" mass="24551">MTFPLIAPSLLAADFANLQRDVEMINRSDADWLHIDIMDGVFVPNISYGFPVLEAVKKYTEKPLDVHLMIVQPERYIEQFARAGAASITVHYEACTHLHRTLAQIKEAGCQAGVALNMQTPVTVLEDVLDMIDLVLIMTINPGFGGQKLIPMSVPKVRKMRRLLEETGQTTILIEVDGGVTLDNAGMLAEAGANVMVAGTSVFAAKDPHEAIRQLKVHPQPLIV</sequence>
<feature type="binding site" evidence="10 13">
    <location>
        <position position="34"/>
    </location>
    <ligand>
        <name>a divalent metal cation</name>
        <dbReference type="ChEBI" id="CHEBI:60240"/>
    </ligand>
</feature>
<feature type="binding site" evidence="10 13">
    <location>
        <position position="36"/>
    </location>
    <ligand>
        <name>a divalent metal cation</name>
        <dbReference type="ChEBI" id="CHEBI:60240"/>
    </ligand>
</feature>
<dbReference type="GO" id="GO:0046872">
    <property type="term" value="F:metal ion binding"/>
    <property type="evidence" value="ECO:0007669"/>
    <property type="project" value="UniProtKB-UniRule"/>
</dbReference>
<reference evidence="15 16" key="1">
    <citation type="submission" date="2016-10" db="EMBL/GenBank/DDBJ databases">
        <title>Arsenicibacter rosenii gen. nov., sp. nov., an efficient arsenic-methylating bacterium isolated from an arsenic-contaminated paddy soil.</title>
        <authorList>
            <person name="Huang K."/>
        </authorList>
    </citation>
    <scope>NUCLEOTIDE SEQUENCE [LARGE SCALE GENOMIC DNA]</scope>
    <source>
        <strain evidence="15 16">SM-1</strain>
    </source>
</reference>
<dbReference type="Proteomes" id="UP000181790">
    <property type="component" value="Unassembled WGS sequence"/>
</dbReference>
<evidence type="ECO:0000313" key="16">
    <source>
        <dbReference type="Proteomes" id="UP000181790"/>
    </source>
</evidence>
<comment type="cofactor">
    <cofactor evidence="10 13">
        <name>a divalent metal cation</name>
        <dbReference type="ChEBI" id="CHEBI:60240"/>
    </cofactor>
    <text evidence="10 13">Binds 1 divalent metal cation per subunit.</text>
</comment>
<dbReference type="CDD" id="cd00429">
    <property type="entry name" value="RPE"/>
    <property type="match status" value="1"/>
</dbReference>
<comment type="catalytic activity">
    <reaction evidence="1 10 11">
        <text>D-ribulose 5-phosphate = D-xylulose 5-phosphate</text>
        <dbReference type="Rhea" id="RHEA:13677"/>
        <dbReference type="ChEBI" id="CHEBI:57737"/>
        <dbReference type="ChEBI" id="CHEBI:58121"/>
        <dbReference type="EC" id="5.1.3.1"/>
    </reaction>
</comment>
<dbReference type="InterPro" id="IPR011060">
    <property type="entry name" value="RibuloseP-bd_barrel"/>
</dbReference>
<evidence type="ECO:0000256" key="2">
    <source>
        <dbReference type="ARBA" id="ARBA00001936"/>
    </source>
</evidence>
<evidence type="ECO:0000256" key="13">
    <source>
        <dbReference type="PIRSR" id="PIRSR001461-2"/>
    </source>
</evidence>
<dbReference type="Pfam" id="PF00834">
    <property type="entry name" value="Ribul_P_3_epim"/>
    <property type="match status" value="1"/>
</dbReference>
<evidence type="ECO:0000256" key="3">
    <source>
        <dbReference type="ARBA" id="ARBA00001941"/>
    </source>
</evidence>
<comment type="pathway">
    <text evidence="10">Carbohydrate degradation.</text>
</comment>
<keyword evidence="9 10" id="KW-0413">Isomerase</keyword>
<dbReference type="GO" id="GO:0006098">
    <property type="term" value="P:pentose-phosphate shunt"/>
    <property type="evidence" value="ECO:0007669"/>
    <property type="project" value="UniProtKB-UniRule"/>
</dbReference>
<comment type="similarity">
    <text evidence="6 10 11">Belongs to the ribulose-phosphate 3-epimerase family.</text>
</comment>
<evidence type="ECO:0000256" key="14">
    <source>
        <dbReference type="PIRSR" id="PIRSR001461-3"/>
    </source>
</evidence>
<organism evidence="15 16">
    <name type="scientific">Arsenicibacter rosenii</name>
    <dbReference type="NCBI Taxonomy" id="1750698"/>
    <lineage>
        <taxon>Bacteria</taxon>
        <taxon>Pseudomonadati</taxon>
        <taxon>Bacteroidota</taxon>
        <taxon>Cytophagia</taxon>
        <taxon>Cytophagales</taxon>
        <taxon>Spirosomataceae</taxon>
        <taxon>Arsenicibacter</taxon>
    </lineage>
</organism>
<evidence type="ECO:0000256" key="7">
    <source>
        <dbReference type="ARBA" id="ARBA00013188"/>
    </source>
</evidence>
<feature type="binding site" evidence="10 14">
    <location>
        <begin position="143"/>
        <end position="146"/>
    </location>
    <ligand>
        <name>substrate</name>
    </ligand>
</feature>
<evidence type="ECO:0000256" key="5">
    <source>
        <dbReference type="ARBA" id="ARBA00001954"/>
    </source>
</evidence>
<evidence type="ECO:0000256" key="10">
    <source>
        <dbReference type="HAMAP-Rule" id="MF_02227"/>
    </source>
</evidence>
<comment type="caution">
    <text evidence="15">The sequence shown here is derived from an EMBL/GenBank/DDBJ whole genome shotgun (WGS) entry which is preliminary data.</text>
</comment>